<gene>
    <name evidence="2" type="ORF">BpHYR1_041457</name>
</gene>
<name>A0A3M7SX04_BRAPC</name>
<protein>
    <submittedName>
        <fullName evidence="2">Uncharacterized protein</fullName>
    </submittedName>
</protein>
<keyword evidence="3" id="KW-1185">Reference proteome</keyword>
<feature type="transmembrane region" description="Helical" evidence="1">
    <location>
        <begin position="6"/>
        <end position="32"/>
    </location>
</feature>
<keyword evidence="1" id="KW-0812">Transmembrane</keyword>
<dbReference type="AlphaFoldDB" id="A0A3M7SX04"/>
<keyword evidence="1" id="KW-1133">Transmembrane helix</keyword>
<keyword evidence="1" id="KW-0472">Membrane</keyword>
<evidence type="ECO:0000313" key="2">
    <source>
        <dbReference type="EMBL" id="RNA40215.1"/>
    </source>
</evidence>
<dbReference type="Proteomes" id="UP000276133">
    <property type="component" value="Unassembled WGS sequence"/>
</dbReference>
<evidence type="ECO:0000313" key="3">
    <source>
        <dbReference type="Proteomes" id="UP000276133"/>
    </source>
</evidence>
<proteinExistence type="predicted"/>
<evidence type="ECO:0000256" key="1">
    <source>
        <dbReference type="SAM" id="Phobius"/>
    </source>
</evidence>
<sequence>MEENDFPIWIIPIIIFAFLSIITLIIVVVYALKKGRKKNCSVSVCQSQNVESEVSVPNQSETCFIVSKDLPSYESIMREKSTQNKCKQ</sequence>
<dbReference type="EMBL" id="REGN01000664">
    <property type="protein sequence ID" value="RNA40215.1"/>
    <property type="molecule type" value="Genomic_DNA"/>
</dbReference>
<comment type="caution">
    <text evidence="2">The sequence shown here is derived from an EMBL/GenBank/DDBJ whole genome shotgun (WGS) entry which is preliminary data.</text>
</comment>
<accession>A0A3M7SX04</accession>
<reference evidence="2 3" key="1">
    <citation type="journal article" date="2018" name="Sci. Rep.">
        <title>Genomic signatures of local adaptation to the degree of environmental predictability in rotifers.</title>
        <authorList>
            <person name="Franch-Gras L."/>
            <person name="Hahn C."/>
            <person name="Garcia-Roger E.M."/>
            <person name="Carmona M.J."/>
            <person name="Serra M."/>
            <person name="Gomez A."/>
        </authorList>
    </citation>
    <scope>NUCLEOTIDE SEQUENCE [LARGE SCALE GENOMIC DNA]</scope>
    <source>
        <strain evidence="2">HYR1</strain>
    </source>
</reference>
<organism evidence="2 3">
    <name type="scientific">Brachionus plicatilis</name>
    <name type="common">Marine rotifer</name>
    <name type="synonym">Brachionus muelleri</name>
    <dbReference type="NCBI Taxonomy" id="10195"/>
    <lineage>
        <taxon>Eukaryota</taxon>
        <taxon>Metazoa</taxon>
        <taxon>Spiralia</taxon>
        <taxon>Gnathifera</taxon>
        <taxon>Rotifera</taxon>
        <taxon>Eurotatoria</taxon>
        <taxon>Monogononta</taxon>
        <taxon>Pseudotrocha</taxon>
        <taxon>Ploima</taxon>
        <taxon>Brachionidae</taxon>
        <taxon>Brachionus</taxon>
    </lineage>
</organism>